<dbReference type="KEGG" id="cmet:K6K41_18460"/>
<feature type="region of interest" description="Disordered" evidence="1">
    <location>
        <begin position="1"/>
        <end position="88"/>
    </location>
</feature>
<feature type="compositionally biased region" description="Basic and acidic residues" evidence="1">
    <location>
        <begin position="50"/>
        <end position="65"/>
    </location>
</feature>
<dbReference type="AlphaFoldDB" id="A0A9E6R6L4"/>
<gene>
    <name evidence="2" type="ORF">K6K41_18460</name>
</gene>
<dbReference type="Proteomes" id="UP000825701">
    <property type="component" value="Chromosome"/>
</dbReference>
<proteinExistence type="predicted"/>
<evidence type="ECO:0000313" key="2">
    <source>
        <dbReference type="EMBL" id="QZN98888.1"/>
    </source>
</evidence>
<feature type="compositionally biased region" description="Acidic residues" evidence="1">
    <location>
        <begin position="78"/>
        <end position="88"/>
    </location>
</feature>
<sequence length="88" mass="9479">MAVETDGKNKHRRHTMQDGNKPNPDDVEIERQESSESIKTPVDPEAQLDEVARTPNEKAAGDHAGKQGSHGGAHEASPDDPDEAQSPT</sequence>
<organism evidence="2 3">
    <name type="scientific">Chenggangzhangella methanolivorans</name>
    <dbReference type="NCBI Taxonomy" id="1437009"/>
    <lineage>
        <taxon>Bacteria</taxon>
        <taxon>Pseudomonadati</taxon>
        <taxon>Pseudomonadota</taxon>
        <taxon>Alphaproteobacteria</taxon>
        <taxon>Hyphomicrobiales</taxon>
        <taxon>Methylopilaceae</taxon>
        <taxon>Chenggangzhangella</taxon>
    </lineage>
</organism>
<name>A0A9E6R6L4_9HYPH</name>
<keyword evidence="3" id="KW-1185">Reference proteome</keyword>
<reference evidence="2" key="1">
    <citation type="submission" date="2021-08" db="EMBL/GenBank/DDBJ databases">
        <authorList>
            <person name="Zhang H."/>
            <person name="Xu M."/>
            <person name="Yu Z."/>
            <person name="Yang L."/>
            <person name="Cai Y."/>
        </authorList>
    </citation>
    <scope>NUCLEOTIDE SEQUENCE</scope>
    <source>
        <strain evidence="2">CHL1</strain>
    </source>
</reference>
<evidence type="ECO:0000313" key="3">
    <source>
        <dbReference type="Proteomes" id="UP000825701"/>
    </source>
</evidence>
<dbReference type="EMBL" id="CP081869">
    <property type="protein sequence ID" value="QZN98888.1"/>
    <property type="molecule type" value="Genomic_DNA"/>
</dbReference>
<accession>A0A9E6R6L4</accession>
<evidence type="ECO:0000256" key="1">
    <source>
        <dbReference type="SAM" id="MobiDB-lite"/>
    </source>
</evidence>
<protein>
    <submittedName>
        <fullName evidence="2">Uncharacterized protein</fullName>
    </submittedName>
</protein>
<dbReference type="RefSeq" id="WP_261401874.1">
    <property type="nucleotide sequence ID" value="NZ_CP081869.1"/>
</dbReference>